<dbReference type="AlphaFoldDB" id="A0A845GML6"/>
<dbReference type="Proteomes" id="UP000447355">
    <property type="component" value="Unassembled WGS sequence"/>
</dbReference>
<name>A0A845GML6_9BURK</name>
<evidence type="ECO:0000313" key="2">
    <source>
        <dbReference type="EMBL" id="MYM95201.1"/>
    </source>
</evidence>
<reference evidence="2" key="1">
    <citation type="submission" date="2019-12" db="EMBL/GenBank/DDBJ databases">
        <title>Novel species isolated from a subtropical stream in China.</title>
        <authorList>
            <person name="Lu H."/>
        </authorList>
    </citation>
    <scope>NUCLEOTIDE SEQUENCE [LARGE SCALE GENOMIC DNA]</scope>
    <source>
        <strain evidence="2">FT81W</strain>
    </source>
</reference>
<organism evidence="2 3">
    <name type="scientific">Duganella vulcania</name>
    <dbReference type="NCBI Taxonomy" id="2692166"/>
    <lineage>
        <taxon>Bacteria</taxon>
        <taxon>Pseudomonadati</taxon>
        <taxon>Pseudomonadota</taxon>
        <taxon>Betaproteobacteria</taxon>
        <taxon>Burkholderiales</taxon>
        <taxon>Oxalobacteraceae</taxon>
        <taxon>Telluria group</taxon>
        <taxon>Duganella</taxon>
    </lineage>
</organism>
<evidence type="ECO:0000313" key="3">
    <source>
        <dbReference type="Proteomes" id="UP000447355"/>
    </source>
</evidence>
<feature type="region of interest" description="Disordered" evidence="1">
    <location>
        <begin position="375"/>
        <end position="394"/>
    </location>
</feature>
<dbReference type="EMBL" id="WWCX01000023">
    <property type="protein sequence ID" value="MYM95201.1"/>
    <property type="molecule type" value="Genomic_DNA"/>
</dbReference>
<protein>
    <submittedName>
        <fullName evidence="2">Uncharacterized protein</fullName>
    </submittedName>
</protein>
<accession>A0A845GML6</accession>
<sequence length="394" mass="41504">MGTISAVYSQVGPSIAGLPVAYHITLVYRSDNGTTSFVSAGPTISDKSLHLGPGAEAAAIANSGINVLDNSPSVWGTLKVQGSGTFNAKDPFNGVTNVAQTDPNTGLPNPNAGATYNWEVISNNVSDAQFAGIVQTYNDIASLHMTYSPTLQNSNSVACTALKIAGLPMPSDPGSYLAWGCGNNNMPTKKSNIEQYLNNMRQRASSPGQDFSVTQTERSDGTTIQIVDWNNPFLLDSLITKKNGVVTAIQLKNNEISDLSVFTSADVSANYTNVMLADNGLDVNLLGDANTIEGGIHYDLSVTGNDNLARVDDSNVQFYGSNNDLYGDSNSSYGAAYSGNDEFGRMASASQSPSNSISADKLIETMSAYPMASAAGSIRERPAEPEWATITSKA</sequence>
<proteinExistence type="predicted"/>
<gene>
    <name evidence="2" type="ORF">GTP90_15135</name>
</gene>
<comment type="caution">
    <text evidence="2">The sequence shown here is derived from an EMBL/GenBank/DDBJ whole genome shotgun (WGS) entry which is preliminary data.</text>
</comment>
<dbReference type="RefSeq" id="WP_161084332.1">
    <property type="nucleotide sequence ID" value="NZ_WWCX01000023.1"/>
</dbReference>
<evidence type="ECO:0000256" key="1">
    <source>
        <dbReference type="SAM" id="MobiDB-lite"/>
    </source>
</evidence>